<dbReference type="EMBL" id="VDEP01000272">
    <property type="protein sequence ID" value="KAA1115778.1"/>
    <property type="molecule type" value="Genomic_DNA"/>
</dbReference>
<comment type="caution">
    <text evidence="1">The sequence shown here is derived from an EMBL/GenBank/DDBJ whole genome shotgun (WGS) entry which is preliminary data.</text>
</comment>
<organism evidence="1 2">
    <name type="scientific">Puccinia graminis f. sp. tritici</name>
    <dbReference type="NCBI Taxonomy" id="56615"/>
    <lineage>
        <taxon>Eukaryota</taxon>
        <taxon>Fungi</taxon>
        <taxon>Dikarya</taxon>
        <taxon>Basidiomycota</taxon>
        <taxon>Pucciniomycotina</taxon>
        <taxon>Pucciniomycetes</taxon>
        <taxon>Pucciniales</taxon>
        <taxon>Pucciniaceae</taxon>
        <taxon>Puccinia</taxon>
    </lineage>
</organism>
<dbReference type="AlphaFoldDB" id="A0A5B0QRC9"/>
<name>A0A5B0QRC9_PUCGR</name>
<reference evidence="1 2" key="1">
    <citation type="submission" date="2019-05" db="EMBL/GenBank/DDBJ databases">
        <title>Emergence of the Ug99 lineage of the wheat stem rust pathogen through somatic hybridization.</title>
        <authorList>
            <person name="Li F."/>
            <person name="Upadhyaya N.M."/>
            <person name="Sperschneider J."/>
            <person name="Matny O."/>
            <person name="Nguyen-Phuc H."/>
            <person name="Mago R."/>
            <person name="Raley C."/>
            <person name="Miller M.E."/>
            <person name="Silverstein K.A.T."/>
            <person name="Henningsen E."/>
            <person name="Hirsch C.D."/>
            <person name="Visser B."/>
            <person name="Pretorius Z.A."/>
            <person name="Steffenson B.J."/>
            <person name="Schwessinger B."/>
            <person name="Dodds P.N."/>
            <person name="Figueroa M."/>
        </authorList>
    </citation>
    <scope>NUCLEOTIDE SEQUENCE [LARGE SCALE GENOMIC DNA]</scope>
    <source>
        <strain evidence="1 2">Ug99</strain>
    </source>
</reference>
<evidence type="ECO:0000313" key="2">
    <source>
        <dbReference type="Proteomes" id="UP000325313"/>
    </source>
</evidence>
<dbReference type="Proteomes" id="UP000325313">
    <property type="component" value="Unassembled WGS sequence"/>
</dbReference>
<accession>A0A5B0QRC9</accession>
<proteinExistence type="predicted"/>
<protein>
    <submittedName>
        <fullName evidence="1">Uncharacterized protein</fullName>
    </submittedName>
</protein>
<sequence length="127" mass="14586">MIPDLIEQFLPVFMRPVSNPTHPVQSLCSQRGLQILPTWKILFFPSSSLSTIPSRCSPVLVGKRSSPQPAGDRIELMVGPVWMHAMWNQFRRSTRPTLQEVFLHDQYIDPTQLKLDFQDIVQDSRLA</sequence>
<gene>
    <name evidence="1" type="ORF">PGTUg99_031677</name>
</gene>
<evidence type="ECO:0000313" key="1">
    <source>
        <dbReference type="EMBL" id="KAA1115778.1"/>
    </source>
</evidence>